<dbReference type="GO" id="GO:0008081">
    <property type="term" value="F:phosphoric diester hydrolase activity"/>
    <property type="evidence" value="ECO:0007669"/>
    <property type="project" value="TreeGrafter"/>
</dbReference>
<evidence type="ECO:0000256" key="13">
    <source>
        <dbReference type="SAM" id="MobiDB-lite"/>
    </source>
</evidence>
<dbReference type="InterPro" id="IPR004808">
    <property type="entry name" value="AP_endonuc_1"/>
</dbReference>
<dbReference type="PANTHER" id="PTHR22748:SF4">
    <property type="entry name" value="DNA-(APURINIC OR APYRIMIDINIC SITE) ENDONUCLEASE 2"/>
    <property type="match status" value="1"/>
</dbReference>
<evidence type="ECO:0000259" key="14">
    <source>
        <dbReference type="PROSITE" id="PS51999"/>
    </source>
</evidence>
<dbReference type="GO" id="GO:0005634">
    <property type="term" value="C:nucleus"/>
    <property type="evidence" value="ECO:0007669"/>
    <property type="project" value="TreeGrafter"/>
</dbReference>
<keyword evidence="3 10" id="KW-0479">Metal-binding</keyword>
<evidence type="ECO:0000256" key="2">
    <source>
        <dbReference type="ARBA" id="ARBA00013541"/>
    </source>
</evidence>
<comment type="cofactor">
    <cofactor evidence="10">
        <name>Mg(2+)</name>
        <dbReference type="ChEBI" id="CHEBI:18420"/>
    </cofactor>
    <cofactor evidence="10">
        <name>Mn(2+)</name>
        <dbReference type="ChEBI" id="CHEBI:29035"/>
    </cofactor>
    <text evidence="10">Probably binds two magnesium or manganese ions per subunit.</text>
</comment>
<dbReference type="InterPro" id="IPR036691">
    <property type="entry name" value="Endo/exonu/phosph_ase_sf"/>
</dbReference>
<dbReference type="PROSITE" id="PS51435">
    <property type="entry name" value="AP_NUCLEASE_F1_4"/>
    <property type="match status" value="1"/>
</dbReference>
<dbReference type="GO" id="GO:0006284">
    <property type="term" value="P:base-excision repair"/>
    <property type="evidence" value="ECO:0007669"/>
    <property type="project" value="TreeGrafter"/>
</dbReference>
<dbReference type="SUPFAM" id="SSF56219">
    <property type="entry name" value="DNase I-like"/>
    <property type="match status" value="1"/>
</dbReference>
<name>A0A5C3KTW3_COPMA</name>
<dbReference type="Pfam" id="PF06839">
    <property type="entry name" value="Zn_ribbon_GRF"/>
    <property type="match status" value="1"/>
</dbReference>
<feature type="binding site" evidence="10">
    <location>
        <position position="42"/>
    </location>
    <ligand>
        <name>Mg(2+)</name>
        <dbReference type="ChEBI" id="CHEBI:18420"/>
        <label>1</label>
    </ligand>
</feature>
<dbReference type="GO" id="GO:0008270">
    <property type="term" value="F:zinc ion binding"/>
    <property type="evidence" value="ECO:0007669"/>
    <property type="project" value="UniProtKB-KW"/>
</dbReference>
<dbReference type="OrthoDB" id="391817at2759"/>
<dbReference type="Gene3D" id="3.60.10.10">
    <property type="entry name" value="Endonuclease/exonuclease/phosphatase"/>
    <property type="match status" value="1"/>
</dbReference>
<keyword evidence="10" id="KW-0464">Manganese</keyword>
<feature type="site" description="Interaction with DNA substrate" evidence="11">
    <location>
        <position position="315"/>
    </location>
</feature>
<evidence type="ECO:0000256" key="7">
    <source>
        <dbReference type="ARBA" id="ARBA00022842"/>
    </source>
</evidence>
<evidence type="ECO:0000256" key="4">
    <source>
        <dbReference type="ARBA" id="ARBA00022771"/>
    </source>
</evidence>
<feature type="compositionally biased region" description="Low complexity" evidence="13">
    <location>
        <begin position="379"/>
        <end position="396"/>
    </location>
</feature>
<evidence type="ECO:0000256" key="6">
    <source>
        <dbReference type="ARBA" id="ARBA00022833"/>
    </source>
</evidence>
<accession>A0A5C3KTW3</accession>
<dbReference type="EMBL" id="ML210207">
    <property type="protein sequence ID" value="TFK24041.1"/>
    <property type="molecule type" value="Genomic_DNA"/>
</dbReference>
<reference evidence="15 16" key="1">
    <citation type="journal article" date="2019" name="Nat. Ecol. Evol.">
        <title>Megaphylogeny resolves global patterns of mushroom evolution.</title>
        <authorList>
            <person name="Varga T."/>
            <person name="Krizsan K."/>
            <person name="Foldi C."/>
            <person name="Dima B."/>
            <person name="Sanchez-Garcia M."/>
            <person name="Sanchez-Ramirez S."/>
            <person name="Szollosi G.J."/>
            <person name="Szarkandi J.G."/>
            <person name="Papp V."/>
            <person name="Albert L."/>
            <person name="Andreopoulos W."/>
            <person name="Angelini C."/>
            <person name="Antonin V."/>
            <person name="Barry K.W."/>
            <person name="Bougher N.L."/>
            <person name="Buchanan P."/>
            <person name="Buyck B."/>
            <person name="Bense V."/>
            <person name="Catcheside P."/>
            <person name="Chovatia M."/>
            <person name="Cooper J."/>
            <person name="Damon W."/>
            <person name="Desjardin D."/>
            <person name="Finy P."/>
            <person name="Geml J."/>
            <person name="Haridas S."/>
            <person name="Hughes K."/>
            <person name="Justo A."/>
            <person name="Karasinski D."/>
            <person name="Kautmanova I."/>
            <person name="Kiss B."/>
            <person name="Kocsube S."/>
            <person name="Kotiranta H."/>
            <person name="LaButti K.M."/>
            <person name="Lechner B.E."/>
            <person name="Liimatainen K."/>
            <person name="Lipzen A."/>
            <person name="Lukacs Z."/>
            <person name="Mihaltcheva S."/>
            <person name="Morgado L.N."/>
            <person name="Niskanen T."/>
            <person name="Noordeloos M.E."/>
            <person name="Ohm R.A."/>
            <person name="Ortiz-Santana B."/>
            <person name="Ovrebo C."/>
            <person name="Racz N."/>
            <person name="Riley R."/>
            <person name="Savchenko A."/>
            <person name="Shiryaev A."/>
            <person name="Soop K."/>
            <person name="Spirin V."/>
            <person name="Szebenyi C."/>
            <person name="Tomsovsky M."/>
            <person name="Tulloss R.E."/>
            <person name="Uehling J."/>
            <person name="Grigoriev I.V."/>
            <person name="Vagvolgyi C."/>
            <person name="Papp T."/>
            <person name="Martin F.M."/>
            <person name="Miettinen O."/>
            <person name="Hibbett D.S."/>
            <person name="Nagy L.G."/>
        </authorList>
    </citation>
    <scope>NUCLEOTIDE SEQUENCE [LARGE SCALE GENOMIC DNA]</scope>
    <source>
        <strain evidence="15 16">CBS 121175</strain>
    </source>
</reference>
<feature type="active site" description="Proton donor/acceptor" evidence="9">
    <location>
        <position position="203"/>
    </location>
</feature>
<feature type="domain" description="GRF-type" evidence="14">
    <location>
        <begin position="564"/>
        <end position="625"/>
    </location>
</feature>
<dbReference type="InterPro" id="IPR010666">
    <property type="entry name" value="Znf_GRF"/>
</dbReference>
<feature type="active site" evidence="9">
    <location>
        <position position="161"/>
    </location>
</feature>
<keyword evidence="8" id="KW-0539">Nucleus</keyword>
<evidence type="ECO:0000256" key="1">
    <source>
        <dbReference type="ARBA" id="ARBA00007092"/>
    </source>
</evidence>
<evidence type="ECO:0000256" key="3">
    <source>
        <dbReference type="ARBA" id="ARBA00022723"/>
    </source>
</evidence>
<feature type="region of interest" description="Disordered" evidence="13">
    <location>
        <begin position="571"/>
        <end position="592"/>
    </location>
</feature>
<dbReference type="GO" id="GO:0008311">
    <property type="term" value="F:double-stranded DNA 3'-5' DNA exonuclease activity"/>
    <property type="evidence" value="ECO:0007669"/>
    <property type="project" value="TreeGrafter"/>
</dbReference>
<dbReference type="Proteomes" id="UP000307440">
    <property type="component" value="Unassembled WGS sequence"/>
</dbReference>
<evidence type="ECO:0000313" key="16">
    <source>
        <dbReference type="Proteomes" id="UP000307440"/>
    </source>
</evidence>
<dbReference type="STRING" id="230819.A0A5C3KTW3"/>
<keyword evidence="5" id="KW-0378">Hydrolase</keyword>
<feature type="binding site" evidence="10">
    <location>
        <position position="315"/>
    </location>
    <ligand>
        <name>Mg(2+)</name>
        <dbReference type="ChEBI" id="CHEBI:18420"/>
        <label>1</label>
    </ligand>
</feature>
<protein>
    <recommendedName>
        <fullName evidence="2">DNA-(apurinic or apyrimidinic site) endonuclease 2</fullName>
    </recommendedName>
</protein>
<feature type="binding site" evidence="10">
    <location>
        <position position="314"/>
    </location>
    <ligand>
        <name>Mg(2+)</name>
        <dbReference type="ChEBI" id="CHEBI:18420"/>
        <label>1</label>
    </ligand>
</feature>
<sequence>MRLLTWNINGVRTLPQYHPWNTLKSFDDILDHLEADIICFQEMKTSRKLLTQEVAVPPSFDSFFSFPIKKTGYSGVATYTRRAKLVPVKAEEGLTGVLPPPKTNVEGNSRVSSGSHYPQCILEEDVVGREDEDDQIDYKYLDSEGRAVVVDLGLFVLINTYCPNDGTGTEDRERFKEQYQKVLEARVRGLVQKEKREVIVVGDLNACAAVIDHCEGPIIIKRGLAEGLDADTAFYGERECRRWIRDWVSPDGGAMVDVVRQFWPNRNGMYTCWNTKISARETNYGTRIDYILVTPGLVPWIKAADIQPQVKGSDHCPVFVDFHDHIVTNGITTYLKDVVGTQGVADAQPPKMAAKFWDEFSGKQTSLQQFFNKGDAKKSSAAPSPSPSDGTPPAATMHPVEILSASTSSSTDASSSIYPTNERISSTPPITPFIANSLSTQTTTKRKLVPEPPSQAKNPKRTKSGSSQSSIANFFSNAASSSTTVQKNSSKRANGKGKQKAETAKAIIESPPPPIADEDADFKLALKLSQETEQSSNPGKDSNANGSATQTWSTLMAPVQPPHCIVHDEPAKEQTVKKAGPNKGKKFFTCSRPVGTGYDMGRSARAREDVDPRYRCNFFKWSSEVKREMMSS</sequence>
<comment type="similarity">
    <text evidence="1">Belongs to the DNA repair enzymes AP/ExoA family.</text>
</comment>
<feature type="region of interest" description="Disordered" evidence="13">
    <location>
        <begin position="373"/>
        <end position="518"/>
    </location>
</feature>
<feature type="site" description="Transition state stabilizer" evidence="11">
    <location>
        <position position="205"/>
    </location>
</feature>
<feature type="active site" description="Proton acceptor" evidence="9">
    <location>
        <position position="315"/>
    </location>
</feature>
<evidence type="ECO:0000256" key="8">
    <source>
        <dbReference type="ARBA" id="ARBA00023242"/>
    </source>
</evidence>
<feature type="compositionally biased region" description="Polar residues" evidence="13">
    <location>
        <begin position="417"/>
        <end position="443"/>
    </location>
</feature>
<keyword evidence="7 10" id="KW-0460">Magnesium</keyword>
<evidence type="ECO:0000256" key="10">
    <source>
        <dbReference type="PIRSR" id="PIRSR604808-2"/>
    </source>
</evidence>
<feature type="binding site" evidence="10">
    <location>
        <position position="203"/>
    </location>
    <ligand>
        <name>Mg(2+)</name>
        <dbReference type="ChEBI" id="CHEBI:18420"/>
        <label>1</label>
    </ligand>
</feature>
<feature type="binding site" evidence="10">
    <location>
        <position position="205"/>
    </location>
    <ligand>
        <name>Mg(2+)</name>
        <dbReference type="ChEBI" id="CHEBI:18420"/>
        <label>1</label>
    </ligand>
</feature>
<evidence type="ECO:0000313" key="15">
    <source>
        <dbReference type="EMBL" id="TFK24041.1"/>
    </source>
</evidence>
<evidence type="ECO:0000256" key="9">
    <source>
        <dbReference type="PIRSR" id="PIRSR604808-1"/>
    </source>
</evidence>
<dbReference type="AlphaFoldDB" id="A0A5C3KTW3"/>
<dbReference type="GO" id="GO:0003906">
    <property type="term" value="F:DNA-(apurinic or apyrimidinic site) endonuclease activity"/>
    <property type="evidence" value="ECO:0007669"/>
    <property type="project" value="TreeGrafter"/>
</dbReference>
<evidence type="ECO:0000256" key="11">
    <source>
        <dbReference type="PIRSR" id="PIRSR604808-3"/>
    </source>
</evidence>
<keyword evidence="16" id="KW-1185">Reference proteome</keyword>
<keyword evidence="4 12" id="KW-0863">Zinc-finger</keyword>
<keyword evidence="6" id="KW-0862">Zinc</keyword>
<feature type="site" description="Important for catalytic activity" evidence="11">
    <location>
        <position position="289"/>
    </location>
</feature>
<feature type="compositionally biased region" description="Basic residues" evidence="13">
    <location>
        <begin position="489"/>
        <end position="498"/>
    </location>
</feature>
<dbReference type="CDD" id="cd09088">
    <property type="entry name" value="Ape2-like_AP-endo"/>
    <property type="match status" value="1"/>
</dbReference>
<dbReference type="Pfam" id="PF03372">
    <property type="entry name" value="Exo_endo_phos"/>
    <property type="match status" value="1"/>
</dbReference>
<feature type="compositionally biased region" description="Low complexity" evidence="13">
    <location>
        <begin position="404"/>
        <end position="416"/>
    </location>
</feature>
<feature type="binding site" evidence="10">
    <location>
        <position position="7"/>
    </location>
    <ligand>
        <name>Mg(2+)</name>
        <dbReference type="ChEBI" id="CHEBI:18420"/>
        <label>1</label>
    </ligand>
</feature>
<feature type="region of interest" description="Disordered" evidence="13">
    <location>
        <begin position="530"/>
        <end position="549"/>
    </location>
</feature>
<proteinExistence type="inferred from homology"/>
<gene>
    <name evidence="15" type="ORF">FA15DRAFT_687621</name>
</gene>
<dbReference type="PANTHER" id="PTHR22748">
    <property type="entry name" value="AP ENDONUCLEASE"/>
    <property type="match status" value="1"/>
</dbReference>
<evidence type="ECO:0000256" key="5">
    <source>
        <dbReference type="ARBA" id="ARBA00022801"/>
    </source>
</evidence>
<feature type="compositionally biased region" description="Low complexity" evidence="13">
    <location>
        <begin position="464"/>
        <end position="482"/>
    </location>
</feature>
<organism evidence="15 16">
    <name type="scientific">Coprinopsis marcescibilis</name>
    <name type="common">Agaric fungus</name>
    <name type="synonym">Psathyrella marcescibilis</name>
    <dbReference type="NCBI Taxonomy" id="230819"/>
    <lineage>
        <taxon>Eukaryota</taxon>
        <taxon>Fungi</taxon>
        <taxon>Dikarya</taxon>
        <taxon>Basidiomycota</taxon>
        <taxon>Agaricomycotina</taxon>
        <taxon>Agaricomycetes</taxon>
        <taxon>Agaricomycetidae</taxon>
        <taxon>Agaricales</taxon>
        <taxon>Agaricineae</taxon>
        <taxon>Psathyrellaceae</taxon>
        <taxon>Coprinopsis</taxon>
    </lineage>
</organism>
<dbReference type="PROSITE" id="PS51999">
    <property type="entry name" value="ZF_GRF"/>
    <property type="match status" value="1"/>
</dbReference>
<evidence type="ECO:0000256" key="12">
    <source>
        <dbReference type="PROSITE-ProRule" id="PRU01343"/>
    </source>
</evidence>
<dbReference type="InterPro" id="IPR005135">
    <property type="entry name" value="Endo/exonuclease/phosphatase"/>
</dbReference>